<accession>A0A443NNI6</accession>
<protein>
    <submittedName>
        <fullName evidence="1">WEB family-like protein</fullName>
    </submittedName>
</protein>
<evidence type="ECO:0000313" key="1">
    <source>
        <dbReference type="EMBL" id="RWR80105.1"/>
    </source>
</evidence>
<name>A0A443NNI6_9MAGN</name>
<dbReference type="EMBL" id="QPKB01000003">
    <property type="protein sequence ID" value="RWR80105.1"/>
    <property type="molecule type" value="Genomic_DNA"/>
</dbReference>
<reference evidence="1 2" key="1">
    <citation type="journal article" date="2019" name="Nat. Plants">
        <title>Stout camphor tree genome fills gaps in understanding of flowering plant genome evolution.</title>
        <authorList>
            <person name="Chaw S.M."/>
            <person name="Liu Y.C."/>
            <person name="Wu Y.W."/>
            <person name="Wang H.Y."/>
            <person name="Lin C.I."/>
            <person name="Wu C.S."/>
            <person name="Ke H.M."/>
            <person name="Chang L.Y."/>
            <person name="Hsu C.Y."/>
            <person name="Yang H.T."/>
            <person name="Sudianto E."/>
            <person name="Hsu M.H."/>
            <person name="Wu K.P."/>
            <person name="Wang L.N."/>
            <person name="Leebens-Mack J.H."/>
            <person name="Tsai I.J."/>
        </authorList>
    </citation>
    <scope>NUCLEOTIDE SEQUENCE [LARGE SCALE GENOMIC DNA]</scope>
    <source>
        <strain evidence="2">cv. Chaw 1501</strain>
        <tissue evidence="1">Young leaves</tissue>
    </source>
</reference>
<gene>
    <name evidence="1" type="ORF">CKAN_00872300</name>
</gene>
<evidence type="ECO:0000313" key="2">
    <source>
        <dbReference type="Proteomes" id="UP000283530"/>
    </source>
</evidence>
<comment type="caution">
    <text evidence="1">The sequence shown here is derived from an EMBL/GenBank/DDBJ whole genome shotgun (WGS) entry which is preliminary data.</text>
</comment>
<dbReference type="OrthoDB" id="4951847at2759"/>
<organism evidence="1 2">
    <name type="scientific">Cinnamomum micranthum f. kanehirae</name>
    <dbReference type="NCBI Taxonomy" id="337451"/>
    <lineage>
        <taxon>Eukaryota</taxon>
        <taxon>Viridiplantae</taxon>
        <taxon>Streptophyta</taxon>
        <taxon>Embryophyta</taxon>
        <taxon>Tracheophyta</taxon>
        <taxon>Spermatophyta</taxon>
        <taxon>Magnoliopsida</taxon>
        <taxon>Magnoliidae</taxon>
        <taxon>Laurales</taxon>
        <taxon>Lauraceae</taxon>
        <taxon>Cinnamomum</taxon>
    </lineage>
</organism>
<dbReference type="AlphaFoldDB" id="A0A443NNI6"/>
<proteinExistence type="predicted"/>
<sequence length="122" mass="14603">MRLYIQLKDGMYIVAVVTDNLANFKAMRKILHDKMPQIDIGKMEDVQKTIDEGKMVTGLIYNHQFMTDLQREMNQGCELLRPEQRSREKYGTYYRKLWKIIDNQWDNQLNQDIHVAVMDYTL</sequence>
<keyword evidence="2" id="KW-1185">Reference proteome</keyword>
<dbReference type="Proteomes" id="UP000283530">
    <property type="component" value="Unassembled WGS sequence"/>
</dbReference>